<name>A0A9P5TMF9_GYMJU</name>
<organism evidence="2 3">
    <name type="scientific">Gymnopilus junonius</name>
    <name type="common">Spectacular rustgill mushroom</name>
    <name type="synonym">Gymnopilus spectabilis subsp. junonius</name>
    <dbReference type="NCBI Taxonomy" id="109634"/>
    <lineage>
        <taxon>Eukaryota</taxon>
        <taxon>Fungi</taxon>
        <taxon>Dikarya</taxon>
        <taxon>Basidiomycota</taxon>
        <taxon>Agaricomycotina</taxon>
        <taxon>Agaricomycetes</taxon>
        <taxon>Agaricomycetidae</taxon>
        <taxon>Agaricales</taxon>
        <taxon>Agaricineae</taxon>
        <taxon>Hymenogastraceae</taxon>
        <taxon>Gymnopilus</taxon>
    </lineage>
</organism>
<dbReference type="EMBL" id="JADNYJ010000044">
    <property type="protein sequence ID" value="KAF8901030.1"/>
    <property type="molecule type" value="Genomic_DNA"/>
</dbReference>
<comment type="caution">
    <text evidence="2">The sequence shown here is derived from an EMBL/GenBank/DDBJ whole genome shotgun (WGS) entry which is preliminary data.</text>
</comment>
<keyword evidence="3" id="KW-1185">Reference proteome</keyword>
<dbReference type="AlphaFoldDB" id="A0A9P5TMF9"/>
<dbReference type="InterPro" id="IPR000719">
    <property type="entry name" value="Prot_kinase_dom"/>
</dbReference>
<protein>
    <recommendedName>
        <fullName evidence="1">Protein kinase domain-containing protein</fullName>
    </recommendedName>
</protein>
<proteinExistence type="predicted"/>
<evidence type="ECO:0000313" key="3">
    <source>
        <dbReference type="Proteomes" id="UP000724874"/>
    </source>
</evidence>
<evidence type="ECO:0000313" key="2">
    <source>
        <dbReference type="EMBL" id="KAF8901030.1"/>
    </source>
</evidence>
<dbReference type="Proteomes" id="UP000724874">
    <property type="component" value="Unassembled WGS sequence"/>
</dbReference>
<dbReference type="GO" id="GO:0005524">
    <property type="term" value="F:ATP binding"/>
    <property type="evidence" value="ECO:0007669"/>
    <property type="project" value="InterPro"/>
</dbReference>
<dbReference type="InterPro" id="IPR011009">
    <property type="entry name" value="Kinase-like_dom_sf"/>
</dbReference>
<evidence type="ECO:0000259" key="1">
    <source>
        <dbReference type="PROSITE" id="PS50011"/>
    </source>
</evidence>
<feature type="domain" description="Protein kinase" evidence="1">
    <location>
        <begin position="24"/>
        <end position="369"/>
    </location>
</feature>
<dbReference type="GO" id="GO:0004672">
    <property type="term" value="F:protein kinase activity"/>
    <property type="evidence" value="ECO:0007669"/>
    <property type="project" value="InterPro"/>
</dbReference>
<accession>A0A9P5TMF9</accession>
<dbReference type="OrthoDB" id="5987198at2759"/>
<dbReference type="PROSITE" id="PS50011">
    <property type="entry name" value="PROTEIN_KINASE_DOM"/>
    <property type="match status" value="1"/>
</dbReference>
<sequence>MRDTLDSGEIFWRDLYPWLQSNGYELRPRYRPGWVPSWVTDPARSVFEEWDREDHAFRFNDDLMDVVRIRDGKPFVLKRIPRLPDNEKEIVLYLASPSPSEDPRNNCLLVEDVLNAPGDDRFEIIVIRLLRPFDSPRFDTVGECVDLFLQAFKGLQFIHAHHVAHRDCTALNFMMDASDMYPQGFHPVKYKKNRECTGPARHYTRTQRPPKYYWIDFGQAIRLDEADHNPRVPCVHANDRSVPEFQGEGHELRLYDPFPIDIYYLGNMVRTYFLEGHEYYGARLGLEFMKSLVDDMVQDDATKRPNIDECVSRLEEIVASLSSWKLRSQITHSTDNAFGYVYRFFPHWYRRISHIVRRIPPIPTYNNKL</sequence>
<dbReference type="SUPFAM" id="SSF56112">
    <property type="entry name" value="Protein kinase-like (PK-like)"/>
    <property type="match status" value="1"/>
</dbReference>
<dbReference type="Gene3D" id="1.10.510.10">
    <property type="entry name" value="Transferase(Phosphotransferase) domain 1"/>
    <property type="match status" value="1"/>
</dbReference>
<reference evidence="2" key="1">
    <citation type="submission" date="2020-11" db="EMBL/GenBank/DDBJ databases">
        <authorList>
            <consortium name="DOE Joint Genome Institute"/>
            <person name="Ahrendt S."/>
            <person name="Riley R."/>
            <person name="Andreopoulos W."/>
            <person name="LaButti K."/>
            <person name="Pangilinan J."/>
            <person name="Ruiz-duenas F.J."/>
            <person name="Barrasa J.M."/>
            <person name="Sanchez-Garcia M."/>
            <person name="Camarero S."/>
            <person name="Miyauchi S."/>
            <person name="Serrano A."/>
            <person name="Linde D."/>
            <person name="Babiker R."/>
            <person name="Drula E."/>
            <person name="Ayuso-Fernandez I."/>
            <person name="Pacheco R."/>
            <person name="Padilla G."/>
            <person name="Ferreira P."/>
            <person name="Barriuso J."/>
            <person name="Kellner H."/>
            <person name="Castanera R."/>
            <person name="Alfaro M."/>
            <person name="Ramirez L."/>
            <person name="Pisabarro A.G."/>
            <person name="Kuo A."/>
            <person name="Tritt A."/>
            <person name="Lipzen A."/>
            <person name="He G."/>
            <person name="Yan M."/>
            <person name="Ng V."/>
            <person name="Cullen D."/>
            <person name="Martin F."/>
            <person name="Rosso M.-N."/>
            <person name="Henrissat B."/>
            <person name="Hibbett D."/>
            <person name="Martinez A.T."/>
            <person name="Grigoriev I.V."/>
        </authorList>
    </citation>
    <scope>NUCLEOTIDE SEQUENCE</scope>
    <source>
        <strain evidence="2">AH 44721</strain>
    </source>
</reference>
<gene>
    <name evidence="2" type="ORF">CPB84DRAFT_1847013</name>
</gene>